<evidence type="ECO:0000256" key="7">
    <source>
        <dbReference type="ARBA" id="ARBA00022723"/>
    </source>
</evidence>
<evidence type="ECO:0000259" key="19">
    <source>
        <dbReference type="PROSITE" id="PS51483"/>
    </source>
</evidence>
<dbReference type="Pfam" id="PF03483">
    <property type="entry name" value="B3_4"/>
    <property type="match status" value="1"/>
</dbReference>
<evidence type="ECO:0000256" key="5">
    <source>
        <dbReference type="ARBA" id="ARBA00022555"/>
    </source>
</evidence>
<dbReference type="InterPro" id="IPR002547">
    <property type="entry name" value="tRNA-bd_dom"/>
</dbReference>
<gene>
    <name evidence="15" type="primary">pheT</name>
    <name evidence="20" type="ORF">LX12_003617</name>
</gene>
<dbReference type="PANTHER" id="PTHR10947:SF0">
    <property type="entry name" value="PHENYLALANINE--TRNA LIGASE BETA SUBUNIT"/>
    <property type="match status" value="1"/>
</dbReference>
<dbReference type="InterPro" id="IPR012340">
    <property type="entry name" value="NA-bd_OB-fold"/>
</dbReference>
<evidence type="ECO:0000256" key="11">
    <source>
        <dbReference type="ARBA" id="ARBA00022884"/>
    </source>
</evidence>
<evidence type="ECO:0000256" key="16">
    <source>
        <dbReference type="PROSITE-ProRule" id="PRU00209"/>
    </source>
</evidence>
<dbReference type="Gene3D" id="3.30.56.10">
    <property type="match status" value="2"/>
</dbReference>
<comment type="caution">
    <text evidence="20">The sequence shown here is derived from an EMBL/GenBank/DDBJ whole genome shotgun (WGS) entry which is preliminary data.</text>
</comment>
<keyword evidence="8 15" id="KW-0547">Nucleotide-binding</keyword>
<dbReference type="Pfam" id="PF03484">
    <property type="entry name" value="B5"/>
    <property type="match status" value="1"/>
</dbReference>
<dbReference type="Pfam" id="PF17759">
    <property type="entry name" value="tRNA_synthFbeta"/>
    <property type="match status" value="1"/>
</dbReference>
<dbReference type="InterPro" id="IPR033714">
    <property type="entry name" value="tRNA_bind_bactPheRS"/>
</dbReference>
<dbReference type="InterPro" id="IPR020825">
    <property type="entry name" value="Phe-tRNA_synthase-like_B3/B4"/>
</dbReference>
<dbReference type="SUPFAM" id="SSF56037">
    <property type="entry name" value="PheT/TilS domain"/>
    <property type="match status" value="1"/>
</dbReference>
<evidence type="ECO:0000259" key="18">
    <source>
        <dbReference type="PROSITE" id="PS51447"/>
    </source>
</evidence>
<keyword evidence="10 15" id="KW-0460">Magnesium</keyword>
<dbReference type="SUPFAM" id="SSF55681">
    <property type="entry name" value="Class II aaRS and biotin synthetases"/>
    <property type="match status" value="1"/>
</dbReference>
<dbReference type="Proteomes" id="UP001205740">
    <property type="component" value="Unassembled WGS sequence"/>
</dbReference>
<evidence type="ECO:0000256" key="3">
    <source>
        <dbReference type="ARBA" id="ARBA00011209"/>
    </source>
</evidence>
<dbReference type="SUPFAM" id="SSF54991">
    <property type="entry name" value="Anticodon-binding domain of PheRS"/>
    <property type="match status" value="1"/>
</dbReference>
<accession>A0ABT1H593</accession>
<feature type="domain" description="FDX-ACB" evidence="18">
    <location>
        <begin position="736"/>
        <end position="829"/>
    </location>
</feature>
<dbReference type="PROSITE" id="PS51483">
    <property type="entry name" value="B5"/>
    <property type="match status" value="1"/>
</dbReference>
<dbReference type="EC" id="6.1.1.20" evidence="15"/>
<evidence type="ECO:0000256" key="2">
    <source>
        <dbReference type="ARBA" id="ARBA00008653"/>
    </source>
</evidence>
<evidence type="ECO:0000259" key="17">
    <source>
        <dbReference type="PROSITE" id="PS50886"/>
    </source>
</evidence>
<dbReference type="InterPro" id="IPR036690">
    <property type="entry name" value="Fdx_antiC-bd_sf"/>
</dbReference>
<feature type="binding site" evidence="15">
    <location>
        <position position="468"/>
    </location>
    <ligand>
        <name>Mg(2+)</name>
        <dbReference type="ChEBI" id="CHEBI:18420"/>
        <note>shared with alpha subunit</note>
    </ligand>
</feature>
<dbReference type="InterPro" id="IPR041616">
    <property type="entry name" value="PheRS_beta_core"/>
</dbReference>
<comment type="subcellular location">
    <subcellularLocation>
        <location evidence="1 15">Cytoplasm</location>
    </subcellularLocation>
</comment>
<dbReference type="InterPro" id="IPR005146">
    <property type="entry name" value="B3/B4_tRNA-bd"/>
</dbReference>
<dbReference type="Pfam" id="PF03147">
    <property type="entry name" value="FDX-ACB"/>
    <property type="match status" value="1"/>
</dbReference>
<evidence type="ECO:0000256" key="1">
    <source>
        <dbReference type="ARBA" id="ARBA00004496"/>
    </source>
</evidence>
<dbReference type="Gene3D" id="3.50.40.10">
    <property type="entry name" value="Phenylalanyl-trna Synthetase, Chain B, domain 3"/>
    <property type="match status" value="1"/>
</dbReference>
<evidence type="ECO:0000256" key="10">
    <source>
        <dbReference type="ARBA" id="ARBA00022842"/>
    </source>
</evidence>
<dbReference type="NCBIfam" id="TIGR00472">
    <property type="entry name" value="pheT_bact"/>
    <property type="match status" value="1"/>
</dbReference>
<keyword evidence="6 15" id="KW-0436">Ligase</keyword>
<keyword evidence="13 15" id="KW-0030">Aminoacyl-tRNA synthetase</keyword>
<feature type="binding site" evidence="15">
    <location>
        <position position="462"/>
    </location>
    <ligand>
        <name>Mg(2+)</name>
        <dbReference type="ChEBI" id="CHEBI:18420"/>
        <note>shared with alpha subunit</note>
    </ligand>
</feature>
<feature type="binding site" evidence="15">
    <location>
        <position position="472"/>
    </location>
    <ligand>
        <name>Mg(2+)</name>
        <dbReference type="ChEBI" id="CHEBI:18420"/>
        <note>shared with alpha subunit</note>
    </ligand>
</feature>
<keyword evidence="7 15" id="KW-0479">Metal-binding</keyword>
<dbReference type="CDD" id="cd02796">
    <property type="entry name" value="tRNA_bind_bactPheRS"/>
    <property type="match status" value="1"/>
</dbReference>
<dbReference type="SMART" id="SM00873">
    <property type="entry name" value="B3_4"/>
    <property type="match status" value="1"/>
</dbReference>
<evidence type="ECO:0000256" key="13">
    <source>
        <dbReference type="ARBA" id="ARBA00023146"/>
    </source>
</evidence>
<dbReference type="SUPFAM" id="SSF50249">
    <property type="entry name" value="Nucleic acid-binding proteins"/>
    <property type="match status" value="1"/>
</dbReference>
<dbReference type="Gene3D" id="3.30.70.380">
    <property type="entry name" value="Ferrodoxin-fold anticodon-binding domain"/>
    <property type="match status" value="1"/>
</dbReference>
<dbReference type="PANTHER" id="PTHR10947">
    <property type="entry name" value="PHENYLALANYL-TRNA SYNTHETASE BETA CHAIN AND LEUCINE-RICH REPEAT-CONTAINING PROTEIN 47"/>
    <property type="match status" value="1"/>
</dbReference>
<feature type="domain" description="TRNA-binding" evidence="17">
    <location>
        <begin position="44"/>
        <end position="155"/>
    </location>
</feature>
<keyword evidence="4 15" id="KW-0963">Cytoplasm</keyword>
<dbReference type="InterPro" id="IPR004532">
    <property type="entry name" value="Phe-tRNA-ligase_IIc_bsu_bact"/>
</dbReference>
<evidence type="ECO:0000256" key="8">
    <source>
        <dbReference type="ARBA" id="ARBA00022741"/>
    </source>
</evidence>
<comment type="subunit">
    <text evidence="3 15">Tetramer of two alpha and two beta subunits.</text>
</comment>
<dbReference type="SMART" id="SM00896">
    <property type="entry name" value="FDX-ACB"/>
    <property type="match status" value="1"/>
</dbReference>
<dbReference type="SMART" id="SM00874">
    <property type="entry name" value="B5"/>
    <property type="match status" value="1"/>
</dbReference>
<protein>
    <recommendedName>
        <fullName evidence="15">Phenylalanine--tRNA ligase beta subunit</fullName>
        <ecNumber evidence="15">6.1.1.20</ecNumber>
    </recommendedName>
    <alternativeName>
        <fullName evidence="15">Phenylalanyl-tRNA synthetase beta subunit</fullName>
        <shortName evidence="15">PheRS</shortName>
    </alternativeName>
</protein>
<dbReference type="RefSeq" id="WP_253655992.1">
    <property type="nucleotide sequence ID" value="NZ_BAAAOE010000002.1"/>
</dbReference>
<dbReference type="PROSITE" id="PS51447">
    <property type="entry name" value="FDX_ACB"/>
    <property type="match status" value="1"/>
</dbReference>
<evidence type="ECO:0000256" key="9">
    <source>
        <dbReference type="ARBA" id="ARBA00022840"/>
    </source>
</evidence>
<dbReference type="SUPFAM" id="SSF46955">
    <property type="entry name" value="Putative DNA-binding domain"/>
    <property type="match status" value="1"/>
</dbReference>
<evidence type="ECO:0000313" key="21">
    <source>
        <dbReference type="Proteomes" id="UP001205740"/>
    </source>
</evidence>
<dbReference type="InterPro" id="IPR005147">
    <property type="entry name" value="tRNA_synthase_B5-dom"/>
</dbReference>
<comment type="catalytic activity">
    <reaction evidence="14 15">
        <text>tRNA(Phe) + L-phenylalanine + ATP = L-phenylalanyl-tRNA(Phe) + AMP + diphosphate + H(+)</text>
        <dbReference type="Rhea" id="RHEA:19413"/>
        <dbReference type="Rhea" id="RHEA-COMP:9668"/>
        <dbReference type="Rhea" id="RHEA-COMP:9699"/>
        <dbReference type="ChEBI" id="CHEBI:15378"/>
        <dbReference type="ChEBI" id="CHEBI:30616"/>
        <dbReference type="ChEBI" id="CHEBI:33019"/>
        <dbReference type="ChEBI" id="CHEBI:58095"/>
        <dbReference type="ChEBI" id="CHEBI:78442"/>
        <dbReference type="ChEBI" id="CHEBI:78531"/>
        <dbReference type="ChEBI" id="CHEBI:456215"/>
        <dbReference type="EC" id="6.1.1.20"/>
    </reaction>
</comment>
<dbReference type="EMBL" id="JAMTCG010000007">
    <property type="protein sequence ID" value="MCP2162409.1"/>
    <property type="molecule type" value="Genomic_DNA"/>
</dbReference>
<dbReference type="Pfam" id="PF01588">
    <property type="entry name" value="tRNA_bind"/>
    <property type="match status" value="1"/>
</dbReference>
<dbReference type="HAMAP" id="MF_00283">
    <property type="entry name" value="Phe_tRNA_synth_beta1"/>
    <property type="match status" value="1"/>
</dbReference>
<dbReference type="Gene3D" id="2.40.50.140">
    <property type="entry name" value="Nucleic acid-binding proteins"/>
    <property type="match status" value="1"/>
</dbReference>
<evidence type="ECO:0000256" key="15">
    <source>
        <dbReference type="HAMAP-Rule" id="MF_00283"/>
    </source>
</evidence>
<evidence type="ECO:0000256" key="12">
    <source>
        <dbReference type="ARBA" id="ARBA00022917"/>
    </source>
</evidence>
<dbReference type="Gene3D" id="3.30.930.10">
    <property type="entry name" value="Bira Bifunctional Protein, Domain 2"/>
    <property type="match status" value="1"/>
</dbReference>
<dbReference type="CDD" id="cd00769">
    <property type="entry name" value="PheRS_beta_core"/>
    <property type="match status" value="1"/>
</dbReference>
<dbReference type="InterPro" id="IPR009061">
    <property type="entry name" value="DNA-bd_dom_put_sf"/>
</dbReference>
<dbReference type="PROSITE" id="PS50886">
    <property type="entry name" value="TRBD"/>
    <property type="match status" value="1"/>
</dbReference>
<name>A0ABT1H593_9NOCA</name>
<dbReference type="InterPro" id="IPR045060">
    <property type="entry name" value="Phe-tRNA-ligase_IIc_bsu"/>
</dbReference>
<reference evidence="20 21" key="1">
    <citation type="submission" date="2022-06" db="EMBL/GenBank/DDBJ databases">
        <title>Genomic Encyclopedia of Archaeal and Bacterial Type Strains, Phase II (KMG-II): from individual species to whole genera.</title>
        <authorList>
            <person name="Goeker M."/>
        </authorList>
    </citation>
    <scope>NUCLEOTIDE SEQUENCE [LARGE SCALE GENOMIC DNA]</scope>
    <source>
        <strain evidence="20 21">DSM 45037</strain>
    </source>
</reference>
<evidence type="ECO:0000256" key="4">
    <source>
        <dbReference type="ARBA" id="ARBA00022490"/>
    </source>
</evidence>
<proteinExistence type="inferred from homology"/>
<keyword evidence="11 16" id="KW-0694">RNA-binding</keyword>
<dbReference type="InterPro" id="IPR005121">
    <property type="entry name" value="Fdx_antiC-bd"/>
</dbReference>
<feature type="domain" description="B5" evidence="19">
    <location>
        <begin position="410"/>
        <end position="484"/>
    </location>
</feature>
<evidence type="ECO:0000256" key="14">
    <source>
        <dbReference type="ARBA" id="ARBA00049255"/>
    </source>
</evidence>
<dbReference type="InterPro" id="IPR045864">
    <property type="entry name" value="aa-tRNA-synth_II/BPL/LPL"/>
</dbReference>
<feature type="binding site" evidence="15">
    <location>
        <position position="471"/>
    </location>
    <ligand>
        <name>Mg(2+)</name>
        <dbReference type="ChEBI" id="CHEBI:18420"/>
        <note>shared with alpha subunit</note>
    </ligand>
</feature>
<comment type="similarity">
    <text evidence="2 15">Belongs to the phenylalanyl-tRNA synthetase beta subunit family. Type 1 subfamily.</text>
</comment>
<comment type="cofactor">
    <cofactor evidence="15">
        <name>Mg(2+)</name>
        <dbReference type="ChEBI" id="CHEBI:18420"/>
    </cofactor>
    <text evidence="15">Binds 2 magnesium ions per tetramer.</text>
</comment>
<evidence type="ECO:0000256" key="6">
    <source>
        <dbReference type="ARBA" id="ARBA00022598"/>
    </source>
</evidence>
<sequence length="829" mass="87072">MRVTQSWMVDVVRGGAPDFAATPAALDAAFVRVGFEIESLEDFPEITGPLVVGQVLEIEELEGFKKPIRFCRVEVGESEPRGIVCGARNFAEGDLIVAALPGVVLPGDFAIAARKTYGRTSDGMICSVSELGVGDDHSGILVLQPGSATPGDDARVVLGLADCAIDVNVTPDRGYAFSARGLGRELAASFDLPFVDPADRTIAAASSPGGETSPGVRIDEASSATRYCAQVIRGIDPTAQSPWWMRKRLLVAGVRPISAVVDVTNYVMLELGQPLHAFDAARVTGTITVRRAIAGETLTTLDGTDRTLDPDDVVIADESGPIALAGVMGGAHSEVADGTADVILESARFDPVAVFRTGRRHRLSSEAGKRFERSVDPELAPVALARAAELLVDLAGGQADPTFTDVRVDVPGSVIVVDADLPDRVAGVAYPEGTTVRRLEQVGCTVTGTGPLTVEPPSWRPDLRGPADLVEEVLRLEGLERIPAVAPSAPAGRGLTATQRRRRAIGKALAVSGHVEVLPFPFLPADVFDAWGLPSDDPRRATVRVLNPLESDRSELATTLIPNLVEMAVRNITRGQRDVALYTIGQVVLADANAHPVGPVDVSGRPSDQQIAELYASLPRQPLAVAVVLAGNREPAGPWGPARPVDPSDAFEAARIVAEASGVAVRMVADDHLPWHPGRCARVVVDGPDGPVDVGWAGELHPRVIEASGLPARSCAVEIDLDALPVGADLPAPTLSAFPAVLQDVAVVVDAAVPAADVQDALARGAGPLLEEIRLFDVFTGERLGGGHKSLAFALRFRAPDRTLTEDEASEARLAAVAHAEAAVGARLR</sequence>
<keyword evidence="21" id="KW-1185">Reference proteome</keyword>
<evidence type="ECO:0000313" key="20">
    <source>
        <dbReference type="EMBL" id="MCP2162409.1"/>
    </source>
</evidence>
<keyword evidence="5 16" id="KW-0820">tRNA-binding</keyword>
<organism evidence="20 21">
    <name type="scientific">Williamsia serinedens</name>
    <dbReference type="NCBI Taxonomy" id="391736"/>
    <lineage>
        <taxon>Bacteria</taxon>
        <taxon>Bacillati</taxon>
        <taxon>Actinomycetota</taxon>
        <taxon>Actinomycetes</taxon>
        <taxon>Mycobacteriales</taxon>
        <taxon>Nocardiaceae</taxon>
        <taxon>Williamsia</taxon>
    </lineage>
</organism>
<keyword evidence="12 15" id="KW-0648">Protein biosynthesis</keyword>
<keyword evidence="9 15" id="KW-0067">ATP-binding</keyword>